<reference evidence="1 2" key="1">
    <citation type="journal article" date="2018" name="Sci. Rep.">
        <title>Comparative analysis of the Pocillopora damicornis genome highlights role of immune system in coral evolution.</title>
        <authorList>
            <person name="Cunning R."/>
            <person name="Bay R.A."/>
            <person name="Gillette P."/>
            <person name="Baker A.C."/>
            <person name="Traylor-Knowles N."/>
        </authorList>
    </citation>
    <scope>NUCLEOTIDE SEQUENCE [LARGE SCALE GENOMIC DNA]</scope>
    <source>
        <strain evidence="1">RSMAS</strain>
        <tissue evidence="1">Whole animal</tissue>
    </source>
</reference>
<evidence type="ECO:0000313" key="2">
    <source>
        <dbReference type="Proteomes" id="UP000275408"/>
    </source>
</evidence>
<dbReference type="EMBL" id="RCHS01003850">
    <property type="protein sequence ID" value="RMX39201.1"/>
    <property type="molecule type" value="Genomic_DNA"/>
</dbReference>
<sequence>MQEVYNCKETGNDYHESQGLTFKRERTGQSLLRLDPTGVLQIWLNSIRRGRIYSVPCSRALWHIDKKKFINSKAQILTLENKKKYSNKHSQTYL</sequence>
<dbReference type="Proteomes" id="UP000275408">
    <property type="component" value="Unassembled WGS sequence"/>
</dbReference>
<comment type="caution">
    <text evidence="1">The sequence shown here is derived from an EMBL/GenBank/DDBJ whole genome shotgun (WGS) entry which is preliminary data.</text>
</comment>
<proteinExistence type="predicted"/>
<protein>
    <submittedName>
        <fullName evidence="1">Uncharacterized protein</fullName>
    </submittedName>
</protein>
<accession>A0A3M6TCY5</accession>
<evidence type="ECO:0000313" key="1">
    <source>
        <dbReference type="EMBL" id="RMX39201.1"/>
    </source>
</evidence>
<gene>
    <name evidence="1" type="ORF">pdam_00013544</name>
</gene>
<dbReference type="AlphaFoldDB" id="A0A3M6TCY5"/>
<keyword evidence="2" id="KW-1185">Reference proteome</keyword>
<organism evidence="1 2">
    <name type="scientific">Pocillopora damicornis</name>
    <name type="common">Cauliflower coral</name>
    <name type="synonym">Millepora damicornis</name>
    <dbReference type="NCBI Taxonomy" id="46731"/>
    <lineage>
        <taxon>Eukaryota</taxon>
        <taxon>Metazoa</taxon>
        <taxon>Cnidaria</taxon>
        <taxon>Anthozoa</taxon>
        <taxon>Hexacorallia</taxon>
        <taxon>Scleractinia</taxon>
        <taxon>Astrocoeniina</taxon>
        <taxon>Pocilloporidae</taxon>
        <taxon>Pocillopora</taxon>
    </lineage>
</organism>
<name>A0A3M6TCY5_POCDA</name>